<dbReference type="OrthoDB" id="1716816at2759"/>
<comment type="caution">
    <text evidence="8">The sequence shown here is derived from an EMBL/GenBank/DDBJ whole genome shotgun (WGS) entry which is preliminary data.</text>
</comment>
<gene>
    <name evidence="8" type="ORF">SEMRO_1810_G299160.1</name>
</gene>
<dbReference type="GO" id="GO:0016117">
    <property type="term" value="P:carotenoid biosynthetic process"/>
    <property type="evidence" value="ECO:0007669"/>
    <property type="project" value="UniProtKB-KW"/>
</dbReference>
<proteinExistence type="inferred from homology"/>
<name>A0A9N8EQT1_9STRA</name>
<feature type="signal peptide" evidence="7">
    <location>
        <begin position="1"/>
        <end position="19"/>
    </location>
</feature>
<keyword evidence="5" id="KW-0520">NAD</keyword>
<comment type="similarity">
    <text evidence="2">Belongs to the lycopene cyclase family.</text>
</comment>
<keyword evidence="9" id="KW-1185">Reference proteome</keyword>
<evidence type="ECO:0000256" key="3">
    <source>
        <dbReference type="ARBA" id="ARBA00012242"/>
    </source>
</evidence>
<organism evidence="8 9">
    <name type="scientific">Seminavis robusta</name>
    <dbReference type="NCBI Taxonomy" id="568900"/>
    <lineage>
        <taxon>Eukaryota</taxon>
        <taxon>Sar</taxon>
        <taxon>Stramenopiles</taxon>
        <taxon>Ochrophyta</taxon>
        <taxon>Bacillariophyta</taxon>
        <taxon>Bacillariophyceae</taxon>
        <taxon>Bacillariophycidae</taxon>
        <taxon>Naviculales</taxon>
        <taxon>Naviculaceae</taxon>
        <taxon>Seminavis</taxon>
    </lineage>
</organism>
<evidence type="ECO:0000256" key="6">
    <source>
        <dbReference type="ARBA" id="ARBA00037906"/>
    </source>
</evidence>
<dbReference type="InterPro" id="IPR010108">
    <property type="entry name" value="Lycopene_cyclase_b/e"/>
</dbReference>
<dbReference type="InterPro" id="IPR036188">
    <property type="entry name" value="FAD/NAD-bd_sf"/>
</dbReference>
<evidence type="ECO:0000313" key="8">
    <source>
        <dbReference type="EMBL" id="CAB9526327.1"/>
    </source>
</evidence>
<evidence type="ECO:0000256" key="1">
    <source>
        <dbReference type="ARBA" id="ARBA00005089"/>
    </source>
</evidence>
<dbReference type="Proteomes" id="UP001153069">
    <property type="component" value="Unassembled WGS sequence"/>
</dbReference>
<dbReference type="Pfam" id="PF05834">
    <property type="entry name" value="Lycopene_cycl"/>
    <property type="match status" value="2"/>
</dbReference>
<dbReference type="PANTHER" id="PTHR39757">
    <property type="match status" value="1"/>
</dbReference>
<evidence type="ECO:0000256" key="2">
    <source>
        <dbReference type="ARBA" id="ARBA00006599"/>
    </source>
</evidence>
<evidence type="ECO:0000313" key="9">
    <source>
        <dbReference type="Proteomes" id="UP001153069"/>
    </source>
</evidence>
<feature type="chain" id="PRO_5040440985" description="lycopene beta-cyclase" evidence="7">
    <location>
        <begin position="20"/>
        <end position="589"/>
    </location>
</feature>
<keyword evidence="4" id="KW-0125">Carotenoid biosynthesis</keyword>
<sequence length="589" mass="65754">MRIPICGWIVLLIVIGSRSSCSFAPTRPFTRIRNNLDALFSRSQTQEEEILYDVAVIGSGPASCSLAALLTANDSNVNVVLLSKYAAKRWTPNYGCWTEEWATLDRLYADRGVTGLMDLGVDIHWDDTDCFFGEFDDGVLENPNANDNQQQEGDYRRSIGREYVRVSREGLKSIFYGDDDDDNRNYTVIPEDVLGKAINPNMFLPAGSITFHKDFTELTLKESGRKIRAKIVVDGTGAESSFTIRDQRDREGYQIAYGVECHVTGAGVTESHVGDYDRSKMTLFDFRSEKWRQSNQDDEIKQPTFNYVMPLSQDVIFLEETSLVANPAMSFEECKRRLTERMKSQNVEITEILEEEFCYIPMGGGLPRAGQRIVPIGAASGLVHPSTGYQVGRALSSNLDVAEQIVAELNNKNNESLDPDAAAARILGRIWTPEAIRQRSFAVFGGEFFMSLNVNQLKHFFAGFFRLDPSMWGGFLAGWKNLPGYDNHKNWSARLTFGLTALSKLSPKVGVGMAGSILQYILTDEWGVDLIQSVTPLAGSPKGYEEALEFRRPENKGDQPAKDEAMALLCACDRCQEEGNQRTETKIAA</sequence>
<reference evidence="8" key="1">
    <citation type="submission" date="2020-06" db="EMBL/GenBank/DDBJ databases">
        <authorList>
            <consortium name="Plant Systems Biology data submission"/>
        </authorList>
    </citation>
    <scope>NUCLEOTIDE SEQUENCE</scope>
    <source>
        <strain evidence="8">D6</strain>
    </source>
</reference>
<evidence type="ECO:0000256" key="7">
    <source>
        <dbReference type="SAM" id="SignalP"/>
    </source>
</evidence>
<dbReference type="AlphaFoldDB" id="A0A9N8EQT1"/>
<comment type="pathway">
    <text evidence="6">Carotenoid biosynthesis; beta-zeacarotene biosynthesis.</text>
</comment>
<dbReference type="PANTHER" id="PTHR39757:SF5">
    <property type="entry name" value="OS02G0190600 PROTEIN"/>
    <property type="match status" value="1"/>
</dbReference>
<dbReference type="EMBL" id="CAICTM010001808">
    <property type="protein sequence ID" value="CAB9526327.1"/>
    <property type="molecule type" value="Genomic_DNA"/>
</dbReference>
<comment type="pathway">
    <text evidence="1">Carotenoid biosynthesis; beta-carotene biosynthesis.</text>
</comment>
<dbReference type="GO" id="GO:0016705">
    <property type="term" value="F:oxidoreductase activity, acting on paired donors, with incorporation or reduction of molecular oxygen"/>
    <property type="evidence" value="ECO:0007669"/>
    <property type="project" value="InterPro"/>
</dbReference>
<dbReference type="SUPFAM" id="SSF51905">
    <property type="entry name" value="FAD/NAD(P)-binding domain"/>
    <property type="match status" value="1"/>
</dbReference>
<keyword evidence="7" id="KW-0732">Signal</keyword>
<dbReference type="Gene3D" id="3.50.50.60">
    <property type="entry name" value="FAD/NAD(P)-binding domain"/>
    <property type="match status" value="1"/>
</dbReference>
<protein>
    <recommendedName>
        <fullName evidence="3">lycopene beta-cyclase</fullName>
        <ecNumber evidence="3">5.5.1.19</ecNumber>
    </recommendedName>
</protein>
<accession>A0A9N8EQT1</accession>
<evidence type="ECO:0000256" key="4">
    <source>
        <dbReference type="ARBA" id="ARBA00022746"/>
    </source>
</evidence>
<dbReference type="GO" id="GO:0016860">
    <property type="term" value="F:intramolecular oxidoreductase activity"/>
    <property type="evidence" value="ECO:0007669"/>
    <property type="project" value="UniProtKB-ARBA"/>
</dbReference>
<dbReference type="NCBIfam" id="TIGR01790">
    <property type="entry name" value="carotene-cycl"/>
    <property type="match status" value="1"/>
</dbReference>
<dbReference type="EC" id="5.5.1.19" evidence="3"/>
<evidence type="ECO:0000256" key="5">
    <source>
        <dbReference type="ARBA" id="ARBA00023027"/>
    </source>
</evidence>